<dbReference type="PROSITE" id="PS51782">
    <property type="entry name" value="LYSM"/>
    <property type="match status" value="1"/>
</dbReference>
<comment type="caution">
    <text evidence="3">The sequence shown here is derived from an EMBL/GenBank/DDBJ whole genome shotgun (WGS) entry which is preliminary data.</text>
</comment>
<dbReference type="PROSITE" id="PS51257">
    <property type="entry name" value="PROKAR_LIPOPROTEIN"/>
    <property type="match status" value="1"/>
</dbReference>
<dbReference type="InterPro" id="IPR036779">
    <property type="entry name" value="LysM_dom_sf"/>
</dbReference>
<dbReference type="InterPro" id="IPR018392">
    <property type="entry name" value="LysM"/>
</dbReference>
<dbReference type="Proteomes" id="UP001595607">
    <property type="component" value="Unassembled WGS sequence"/>
</dbReference>
<dbReference type="Pfam" id="PF01476">
    <property type="entry name" value="LysM"/>
    <property type="match status" value="1"/>
</dbReference>
<keyword evidence="4" id="KW-1185">Reference proteome</keyword>
<evidence type="ECO:0000259" key="2">
    <source>
        <dbReference type="PROSITE" id="PS51782"/>
    </source>
</evidence>
<evidence type="ECO:0000313" key="4">
    <source>
        <dbReference type="Proteomes" id="UP001595607"/>
    </source>
</evidence>
<dbReference type="Gene3D" id="3.10.350.10">
    <property type="entry name" value="LysM domain"/>
    <property type="match status" value="1"/>
</dbReference>
<accession>A0ABV7MBR3</accession>
<name>A0ABV7MBR3_9PROT</name>
<dbReference type="SUPFAM" id="SSF54106">
    <property type="entry name" value="LysM domain"/>
    <property type="match status" value="1"/>
</dbReference>
<evidence type="ECO:0000256" key="1">
    <source>
        <dbReference type="SAM" id="SignalP"/>
    </source>
</evidence>
<feature type="chain" id="PRO_5046477086" evidence="1">
    <location>
        <begin position="22"/>
        <end position="328"/>
    </location>
</feature>
<feature type="domain" description="LysM" evidence="2">
    <location>
        <begin position="93"/>
        <end position="138"/>
    </location>
</feature>
<dbReference type="RefSeq" id="WP_189574943.1">
    <property type="nucleotide sequence ID" value="NZ_BMXU01000002.1"/>
</dbReference>
<reference evidence="4" key="1">
    <citation type="journal article" date="2019" name="Int. J. Syst. Evol. Microbiol.">
        <title>The Global Catalogue of Microorganisms (GCM) 10K type strain sequencing project: providing services to taxonomists for standard genome sequencing and annotation.</title>
        <authorList>
            <consortium name="The Broad Institute Genomics Platform"/>
            <consortium name="The Broad Institute Genome Sequencing Center for Infectious Disease"/>
            <person name="Wu L."/>
            <person name="Ma J."/>
        </authorList>
    </citation>
    <scope>NUCLEOTIDE SEQUENCE [LARGE SCALE GENOMIC DNA]</scope>
    <source>
        <strain evidence="4">KCTC 22245</strain>
    </source>
</reference>
<dbReference type="EMBL" id="JBHRVA010000003">
    <property type="protein sequence ID" value="MFC3302908.1"/>
    <property type="molecule type" value="Genomic_DNA"/>
</dbReference>
<proteinExistence type="predicted"/>
<gene>
    <name evidence="3" type="ORF">ACFONP_09205</name>
</gene>
<organism evidence="3 4">
    <name type="scientific">Parvularcula lutaonensis</name>
    <dbReference type="NCBI Taxonomy" id="491923"/>
    <lineage>
        <taxon>Bacteria</taxon>
        <taxon>Pseudomonadati</taxon>
        <taxon>Pseudomonadota</taxon>
        <taxon>Alphaproteobacteria</taxon>
        <taxon>Parvularculales</taxon>
        <taxon>Parvularculaceae</taxon>
        <taxon>Parvularcula</taxon>
    </lineage>
</organism>
<protein>
    <submittedName>
        <fullName evidence="3">LysM peptidoglycan-binding domain-containing protein</fullName>
    </submittedName>
</protein>
<evidence type="ECO:0000313" key="3">
    <source>
        <dbReference type="EMBL" id="MFC3302908.1"/>
    </source>
</evidence>
<feature type="signal peptide" evidence="1">
    <location>
        <begin position="1"/>
        <end position="21"/>
    </location>
</feature>
<dbReference type="SMART" id="SM00257">
    <property type="entry name" value="LysM"/>
    <property type="match status" value="1"/>
</dbReference>
<sequence length="328" mass="34817">MKNGRLLTLSILSSTALSACASDYDPYGRYGAEIPVTRAASVQTYDRYSRYDDVSPYEVANVRDDYRGIAGARYAHTVFDDVTAERFDGDCEPVVTVAYGDTVSDIAEYCDTTVAAIMAANPSLSNPHALRVGQTLRIPNIRGSVYEGQRFSPAPARVASVTPRVETYASPAVAPTTDRLIDTPPITTATNVVTRATPPASAPVVIYINSNPAPASAQGTAVITVDTNAPHTIRQDDYRAPTVTTGGSYRLVSGTGQLEQPLGTVPAGSTVHYRTSLPKDAAYEDLGTACMEERPDGARIFSVSTSLAGPACGNARPVRLYKSASIPK</sequence>
<keyword evidence="1" id="KW-0732">Signal</keyword>
<dbReference type="CDD" id="cd00118">
    <property type="entry name" value="LysM"/>
    <property type="match status" value="1"/>
</dbReference>